<accession>A0A8R1DFN3</accession>
<name>A0A8R1DFN3_CAEJA</name>
<dbReference type="InterPro" id="IPR005062">
    <property type="entry name" value="SAC3/GANP/THP3_conserved"/>
</dbReference>
<evidence type="ECO:0000259" key="1">
    <source>
        <dbReference type="Pfam" id="PF03399"/>
    </source>
</evidence>
<keyword evidence="3" id="KW-1185">Reference proteome</keyword>
<evidence type="ECO:0000313" key="3">
    <source>
        <dbReference type="Proteomes" id="UP000005237"/>
    </source>
</evidence>
<dbReference type="AlphaFoldDB" id="A0A8R1DFN3"/>
<dbReference type="Proteomes" id="UP000005237">
    <property type="component" value="Unassembled WGS sequence"/>
</dbReference>
<evidence type="ECO:0000313" key="2">
    <source>
        <dbReference type="EnsemblMetazoa" id="CJA01077.1"/>
    </source>
</evidence>
<dbReference type="Gene3D" id="1.25.40.990">
    <property type="match status" value="1"/>
</dbReference>
<dbReference type="EnsemblMetazoa" id="CJA01077.1">
    <property type="protein sequence ID" value="CJA01077.1"/>
    <property type="gene ID" value="WBGene00120281"/>
</dbReference>
<reference evidence="3" key="1">
    <citation type="submission" date="2010-08" db="EMBL/GenBank/DDBJ databases">
        <authorList>
            <consortium name="Caenorhabditis japonica Sequencing Consortium"/>
            <person name="Wilson R.K."/>
        </authorList>
    </citation>
    <scope>NUCLEOTIDE SEQUENCE [LARGE SCALE GENOMIC DNA]</scope>
    <source>
        <strain evidence="3">DF5081</strain>
    </source>
</reference>
<reference evidence="2" key="2">
    <citation type="submission" date="2022-06" db="UniProtKB">
        <authorList>
            <consortium name="EnsemblMetazoa"/>
        </authorList>
    </citation>
    <scope>IDENTIFICATION</scope>
    <source>
        <strain evidence="2">DF5081</strain>
    </source>
</reference>
<protein>
    <recommendedName>
        <fullName evidence="1">SAC3/GANP/THP3 conserved domain-containing protein</fullName>
    </recommendedName>
</protein>
<feature type="domain" description="SAC3/GANP/THP3 conserved" evidence="1">
    <location>
        <begin position="26"/>
        <end position="184"/>
    </location>
</feature>
<dbReference type="Pfam" id="PF03399">
    <property type="entry name" value="SAC3_GANP"/>
    <property type="match status" value="1"/>
</dbReference>
<sequence>MDYPLGNTIFITLIKMLPFYIETDGLCKVTKCLSFDPKLHEFQLEECYGRWFEEISSSPSIDASPEIFACFFFRQLHRKPTLLHELYLFRYKMSHSTFILIRNVICAFKSNNYRHFFTQFSELEPLLKHSLSDSVASLRQTAIRTISVAFKTPVAKLPSRLVSEWLGFPKNLEHFDTFLRHYNVIPDENGDFLIASIKFVEFTMFDYSTRQYE</sequence>
<proteinExistence type="predicted"/>
<organism evidence="2 3">
    <name type="scientific">Caenorhabditis japonica</name>
    <dbReference type="NCBI Taxonomy" id="281687"/>
    <lineage>
        <taxon>Eukaryota</taxon>
        <taxon>Metazoa</taxon>
        <taxon>Ecdysozoa</taxon>
        <taxon>Nematoda</taxon>
        <taxon>Chromadorea</taxon>
        <taxon>Rhabditida</taxon>
        <taxon>Rhabditina</taxon>
        <taxon>Rhabditomorpha</taxon>
        <taxon>Rhabditoidea</taxon>
        <taxon>Rhabditidae</taxon>
        <taxon>Peloderinae</taxon>
        <taxon>Caenorhabditis</taxon>
    </lineage>
</organism>